<dbReference type="AlphaFoldDB" id="A0A3G8YKM0"/>
<accession>A0A3G8YKM0</accession>
<proteinExistence type="predicted"/>
<name>A0A3G8YKM0_9DEIO</name>
<dbReference type="KEGG" id="dph:EHF33_10360"/>
<dbReference type="Proteomes" id="UP000276417">
    <property type="component" value="Chromosome 1"/>
</dbReference>
<dbReference type="Pfam" id="PF06097">
    <property type="entry name" value="DUF945"/>
    <property type="match status" value="1"/>
</dbReference>
<reference evidence="1 2" key="1">
    <citation type="submission" date="2018-11" db="EMBL/GenBank/DDBJ databases">
        <title>Deinococcus shelandsis sp. nov., isolated from South Shetland Islands soil of Antarctica.</title>
        <authorList>
            <person name="Tian J."/>
        </authorList>
    </citation>
    <scope>NUCLEOTIDE SEQUENCE [LARGE SCALE GENOMIC DNA]</scope>
    <source>
        <strain evidence="1 2">S14-83T</strain>
    </source>
</reference>
<evidence type="ECO:0000313" key="1">
    <source>
        <dbReference type="EMBL" id="AZI43094.1"/>
    </source>
</evidence>
<dbReference type="OrthoDB" id="63240at2"/>
<evidence type="ECO:0000313" key="2">
    <source>
        <dbReference type="Proteomes" id="UP000276417"/>
    </source>
</evidence>
<organism evidence="1 2">
    <name type="scientific">Deinococcus psychrotolerans</name>
    <dbReference type="NCBI Taxonomy" id="2489213"/>
    <lineage>
        <taxon>Bacteria</taxon>
        <taxon>Thermotogati</taxon>
        <taxon>Deinococcota</taxon>
        <taxon>Deinococci</taxon>
        <taxon>Deinococcales</taxon>
        <taxon>Deinococcaceae</taxon>
        <taxon>Deinococcus</taxon>
    </lineage>
</organism>
<dbReference type="InterPro" id="IPR010352">
    <property type="entry name" value="DUF945"/>
</dbReference>
<sequence>MTRLKNSPRRSGLPALGIGLLVVLGALAGATAYTGSQTVQTQEDLASTLKAQVNASGYARVTSSTYQRGFLSSTQVLNVMLGKEGEAGSVPIIITNRIQHGPLPGFKTVGNALIDTEVKFADAALQKKVEEALGGQQPVIRTVVGLDGSTNTHFEVPKGQFSDQGAAITWQPLTGDVSNGLSASSRIDWPEFKVTSPEGNLTFSGLSGSGTTRKQNADDLLGVGDQTMTLKSLTYSSTSGEAKGNFTLSDLKAGGKSTLDGGFYNAALLYDIGQLALEMPGSPAQNYKNVQLHLSMNHLSREPLSRLAKTFSELGKQSQANPNQTPDVSDAQQKAMLDDAVALLKAQPVLSVDRVSLTQPSGEIVLTGKAELPGAAELSSENVEMLSASPLAALGLAKLQAQFKAPEAALRELLTNLAPEAVQNLDGMIQAGMLKREGTLLVSDMAFESGAGTVNGQALGGGF</sequence>
<keyword evidence="2" id="KW-1185">Reference proteome</keyword>
<dbReference type="EMBL" id="CP034183">
    <property type="protein sequence ID" value="AZI43094.1"/>
    <property type="molecule type" value="Genomic_DNA"/>
</dbReference>
<protein>
    <submittedName>
        <fullName evidence="1">DUF945 domain-containing protein</fullName>
    </submittedName>
</protein>
<dbReference type="RefSeq" id="WP_124870963.1">
    <property type="nucleotide sequence ID" value="NZ_CP034183.1"/>
</dbReference>
<gene>
    <name evidence="1" type="ORF">EHF33_10360</name>
</gene>